<dbReference type="Pfam" id="PF07859">
    <property type="entry name" value="Abhydrolase_3"/>
    <property type="match status" value="1"/>
</dbReference>
<dbReference type="Gene3D" id="3.40.50.1820">
    <property type="entry name" value="alpha/beta hydrolase"/>
    <property type="match status" value="1"/>
</dbReference>
<dbReference type="InterPro" id="IPR013094">
    <property type="entry name" value="AB_hydrolase_3"/>
</dbReference>
<dbReference type="InterPro" id="IPR050466">
    <property type="entry name" value="Carboxylest/Gibb_receptor"/>
</dbReference>
<feature type="domain" description="Alpha/beta hydrolase fold-3" evidence="1">
    <location>
        <begin position="71"/>
        <end position="248"/>
    </location>
</feature>
<dbReference type="EMBL" id="BJOC01000029">
    <property type="protein sequence ID" value="GED23160.1"/>
    <property type="molecule type" value="Genomic_DNA"/>
</dbReference>
<sequence>MMQCDSFRRRFERGLDALAGLPMEAARKRYDALCASFAPVDPTGMTVRDGHIAAVGVRRFHPARIAEASPILYAHGGGWNFGSPRSHHGIAADLAERLGREVISVDYRLAPEAGYTEALDDCRRVAEACAPTALVGDSAGGRLIMDVSRQSHWHGVLGLIYPPVGRPTAASLGPDAPLLTRDDILALWESIADEIPMPDATSAPGESIEVLAVEHDPLTVPLERAVADWRRDGADIGYRCAPDMLHGALHAHARLDAMQAAWQDFCRALSQRLG</sequence>
<accession>A0A4Y4F6B6</accession>
<dbReference type="InterPro" id="IPR029058">
    <property type="entry name" value="AB_hydrolase_fold"/>
</dbReference>
<dbReference type="PANTHER" id="PTHR23024">
    <property type="entry name" value="ARYLACETAMIDE DEACETYLASE"/>
    <property type="match status" value="1"/>
</dbReference>
<protein>
    <submittedName>
        <fullName evidence="2">Carboxylesterase</fullName>
    </submittedName>
</protein>
<dbReference type="SUPFAM" id="SSF53474">
    <property type="entry name" value="alpha/beta-Hydrolases"/>
    <property type="match status" value="1"/>
</dbReference>
<evidence type="ECO:0000313" key="2">
    <source>
        <dbReference type="EMBL" id="GED23160.1"/>
    </source>
</evidence>
<dbReference type="PANTHER" id="PTHR23024:SF24">
    <property type="entry name" value="ALPHA_BETA HYDROLASE FOLD-3 DOMAIN-CONTAINING PROTEIN"/>
    <property type="match status" value="1"/>
</dbReference>
<name>A0A4Y4F6B6_9GAMM</name>
<dbReference type="Proteomes" id="UP000319812">
    <property type="component" value="Unassembled WGS sequence"/>
</dbReference>
<dbReference type="GO" id="GO:0016787">
    <property type="term" value="F:hydrolase activity"/>
    <property type="evidence" value="ECO:0007669"/>
    <property type="project" value="InterPro"/>
</dbReference>
<gene>
    <name evidence="2" type="ORF">HHA01_21370</name>
</gene>
<organism evidence="2 3">
    <name type="scientific">Halomonas halmophila</name>
    <dbReference type="NCBI Taxonomy" id="252"/>
    <lineage>
        <taxon>Bacteria</taxon>
        <taxon>Pseudomonadati</taxon>
        <taxon>Pseudomonadota</taxon>
        <taxon>Gammaproteobacteria</taxon>
        <taxon>Oceanospirillales</taxon>
        <taxon>Halomonadaceae</taxon>
        <taxon>Halomonas</taxon>
    </lineage>
</organism>
<evidence type="ECO:0000313" key="3">
    <source>
        <dbReference type="Proteomes" id="UP000319812"/>
    </source>
</evidence>
<reference evidence="2 3" key="1">
    <citation type="submission" date="2019-06" db="EMBL/GenBank/DDBJ databases">
        <title>Whole genome shotgun sequence of Halomonas halmophila NBRC 15537.</title>
        <authorList>
            <person name="Hosoyama A."/>
            <person name="Uohara A."/>
            <person name="Ohji S."/>
            <person name="Ichikawa N."/>
        </authorList>
    </citation>
    <scope>NUCLEOTIDE SEQUENCE [LARGE SCALE GENOMIC DNA]</scope>
    <source>
        <strain evidence="2 3">NBRC 15537</strain>
    </source>
</reference>
<keyword evidence="3" id="KW-1185">Reference proteome</keyword>
<evidence type="ECO:0000259" key="1">
    <source>
        <dbReference type="Pfam" id="PF07859"/>
    </source>
</evidence>
<proteinExistence type="predicted"/>
<dbReference type="AlphaFoldDB" id="A0A4Y4F6B6"/>
<dbReference type="RefSeq" id="WP_246053883.1">
    <property type="nucleotide sequence ID" value="NZ_BJOC01000029.1"/>
</dbReference>
<comment type="caution">
    <text evidence="2">The sequence shown here is derived from an EMBL/GenBank/DDBJ whole genome shotgun (WGS) entry which is preliminary data.</text>
</comment>